<proteinExistence type="predicted"/>
<comment type="caution">
    <text evidence="1">The sequence shown here is derived from an EMBL/GenBank/DDBJ whole genome shotgun (WGS) entry which is preliminary data.</text>
</comment>
<dbReference type="AlphaFoldDB" id="A0AA46DCC9"/>
<gene>
    <name evidence="1" type="ORF">EV676_10929</name>
</gene>
<evidence type="ECO:0000313" key="2">
    <source>
        <dbReference type="Proteomes" id="UP000294772"/>
    </source>
</evidence>
<accession>A0AA46DCC9</accession>
<dbReference type="Proteomes" id="UP000294772">
    <property type="component" value="Unassembled WGS sequence"/>
</dbReference>
<evidence type="ECO:0000313" key="1">
    <source>
        <dbReference type="EMBL" id="TCP04943.1"/>
    </source>
</evidence>
<reference evidence="1 2" key="1">
    <citation type="submission" date="2019-03" db="EMBL/GenBank/DDBJ databases">
        <title>Genomic Encyclopedia of Type Strains, Phase IV (KMG-IV): sequencing the most valuable type-strain genomes for metagenomic binning, comparative biology and taxonomic classification.</title>
        <authorList>
            <person name="Goeker M."/>
        </authorList>
    </citation>
    <scope>NUCLEOTIDE SEQUENCE [LARGE SCALE GENOMIC DNA]</scope>
    <source>
        <strain evidence="1 2">DSM 15264</strain>
    </source>
</reference>
<sequence>MLIALVLVVAVTALRVGVMVAAIVESVPRRNEDFAPL</sequence>
<name>A0AA46DCC9_9BURK</name>
<protein>
    <submittedName>
        <fullName evidence="1">Uncharacterized protein</fullName>
    </submittedName>
</protein>
<organism evidence="1 2">
    <name type="scientific">Caldimonas thermodepolymerans</name>
    <dbReference type="NCBI Taxonomy" id="215580"/>
    <lineage>
        <taxon>Bacteria</taxon>
        <taxon>Pseudomonadati</taxon>
        <taxon>Pseudomonadota</taxon>
        <taxon>Betaproteobacteria</taxon>
        <taxon>Burkholderiales</taxon>
        <taxon>Sphaerotilaceae</taxon>
        <taxon>Caldimonas</taxon>
    </lineage>
</organism>
<dbReference type="EMBL" id="SLXF01000009">
    <property type="protein sequence ID" value="TCP04943.1"/>
    <property type="molecule type" value="Genomic_DNA"/>
</dbReference>